<proteinExistence type="predicted"/>
<evidence type="ECO:0000313" key="1">
    <source>
        <dbReference type="EMBL" id="EPR38854.1"/>
    </source>
</evidence>
<dbReference type="OrthoDB" id="5472029at2"/>
<dbReference type="PATRIC" id="fig|1121405.3.peg.2642"/>
<dbReference type="Proteomes" id="UP000014977">
    <property type="component" value="Unassembled WGS sequence"/>
</dbReference>
<gene>
    <name evidence="1" type="ORF">dsmv_0264</name>
</gene>
<reference evidence="1 2" key="1">
    <citation type="journal article" date="2013" name="Genome Announc.">
        <title>Draft genome sequences for three mercury-methylating, sulfate-reducing bacteria.</title>
        <authorList>
            <person name="Brown S.D."/>
            <person name="Hurt R.A.Jr."/>
            <person name="Gilmour C.C."/>
            <person name="Elias D.A."/>
        </authorList>
    </citation>
    <scope>NUCLEOTIDE SEQUENCE [LARGE SCALE GENOMIC DNA]</scope>
    <source>
        <strain evidence="1 2">DSM 2059</strain>
    </source>
</reference>
<dbReference type="eggNOG" id="ENOG50335TV">
    <property type="taxonomic scope" value="Bacteria"/>
</dbReference>
<dbReference type="STRING" id="897.B2D07_04805"/>
<comment type="caution">
    <text evidence="1">The sequence shown here is derived from an EMBL/GenBank/DDBJ whole genome shotgun (WGS) entry which is preliminary data.</text>
</comment>
<protein>
    <submittedName>
        <fullName evidence="1">Uncharacterized protein</fullName>
    </submittedName>
</protein>
<accession>S7UXC4</accession>
<dbReference type="EMBL" id="ATHJ01000094">
    <property type="protein sequence ID" value="EPR38854.1"/>
    <property type="molecule type" value="Genomic_DNA"/>
</dbReference>
<evidence type="ECO:0000313" key="2">
    <source>
        <dbReference type="Proteomes" id="UP000014977"/>
    </source>
</evidence>
<name>S7UXC4_DESML</name>
<organism evidence="1 2">
    <name type="scientific">Desulfococcus multivorans DSM 2059</name>
    <dbReference type="NCBI Taxonomy" id="1121405"/>
    <lineage>
        <taxon>Bacteria</taxon>
        <taxon>Pseudomonadati</taxon>
        <taxon>Thermodesulfobacteriota</taxon>
        <taxon>Desulfobacteria</taxon>
        <taxon>Desulfobacterales</taxon>
        <taxon>Desulfococcaceae</taxon>
        <taxon>Desulfococcus</taxon>
    </lineage>
</organism>
<dbReference type="AlphaFoldDB" id="S7UXC4"/>
<dbReference type="NCBIfam" id="NF045708">
    <property type="entry name" value="seleno_TsoC"/>
    <property type="match status" value="1"/>
</dbReference>
<keyword evidence="2" id="KW-1185">Reference proteome</keyword>
<sequence>MMPRLGEKYAIDIEVISKPKADYQTDEYFELDLPIAPAVMVGEEIVVEGADVSDHEVEACICRHLGLPKPEPPTKGILNRLFKR</sequence>